<dbReference type="GeneID" id="36377497"/>
<dbReference type="STRING" id="34506.A0A090L5Y8"/>
<dbReference type="OrthoDB" id="5844105at2759"/>
<accession>A0A090L5Y8</accession>
<gene>
    <name evidence="1 3 4" type="ORF">SRAE_1000338500</name>
</gene>
<dbReference type="Proteomes" id="UP000035682">
    <property type="component" value="Unplaced"/>
</dbReference>
<sequence>MVYTNMIENHTHKIFVIIHNTSSFNEPTKLFNLYECTNKLQIKFSRNLFSIIKEMLLEFQRIIMDLYKLNDKFLNVVYTDKEFDKENVEWKIDYCRYNNYKNIIKDIKLMGETEMENSLNLLYKNIKEGINVLGKPTSEQIKFVELFYKTNNNLTSNKNSVKWWDDIDTTTILNDINDENFLFFNNMGTLIIIVNNFNDEECNNLYETIKNNMLEHKINIHGINKLKSLRLIMININNEQTTLFKKYCTFDSRSNICFDRYDMCFDENTKESISILIREIFHLNSLTLTNIEMKDDFNPKIFLDVEMFYPNTFVPFENVKQFEKSRETIFSTKMEYENINLLTNVKSVKKLLTHISVWSLAQKTVPLLVQSLPYTLVDFSSRQGRCANNYILNEKYILPELIIKNKIFEKNKLAFCLSNNIDESNGQISVIDGEYYKSRRLKKSYERNLSNENIMNRMLDLINTCISTIEKTNIPGLTIDNDLRKAYIISPENKFPFSMNSKGCFRNNIDKIYPYLKTMIETRNMSKEEMKCILDVISNFRKASKNHEELYTDFCNFYFKDIITSNKSKTLKLLKSKIKVTNKNMIGKFVKSYEDEKPEFSGWINNNNRNNRNVVFLYQNLNNINEKQLFKSKYVVLDSNELLIKKYAEYIQPLSDEYLRMAPLPLFGTSLSNIEYENQMIEYRKSVNSITSGLITTEKILEMEKEYERLRFAYSRILLPSESKNTINLDNRRRKHINRKEKYICKMPKIIDVPPVCLTRSELDFIEKMKDNYRKSIKGKIISVEKFNETIKTLKIEIKKK</sequence>
<dbReference type="WormBase" id="SRAE_1000338500">
    <property type="protein sequence ID" value="SRP03587"/>
    <property type="gene ID" value="WBGene00260002"/>
</dbReference>
<dbReference type="CTD" id="36377497"/>
<dbReference type="WBParaSite" id="SRAE_1000338500.1">
    <property type="protein sequence ID" value="SRAE_1000338500.1"/>
    <property type="gene ID" value="WBGene00260002"/>
</dbReference>
<reference evidence="3" key="2">
    <citation type="submission" date="2020-12" db="UniProtKB">
        <authorList>
            <consortium name="WormBaseParasite"/>
        </authorList>
    </citation>
    <scope>IDENTIFICATION</scope>
</reference>
<name>A0A090L5Y8_STRRB</name>
<evidence type="ECO:0000313" key="3">
    <source>
        <dbReference type="WBParaSite" id="SRAE_1000338500.1"/>
    </source>
</evidence>
<keyword evidence="2" id="KW-1185">Reference proteome</keyword>
<evidence type="ECO:0000313" key="1">
    <source>
        <dbReference type="EMBL" id="CEF65132.1"/>
    </source>
</evidence>
<evidence type="ECO:0000313" key="2">
    <source>
        <dbReference type="Proteomes" id="UP000035682"/>
    </source>
</evidence>
<protein>
    <recommendedName>
        <fullName evidence="5">Protein asunder</fullName>
    </recommendedName>
</protein>
<evidence type="ECO:0000313" key="4">
    <source>
        <dbReference type="WormBase" id="SRAE_1000338500"/>
    </source>
</evidence>
<dbReference type="EMBL" id="LN609528">
    <property type="protein sequence ID" value="CEF65132.1"/>
    <property type="molecule type" value="Genomic_DNA"/>
</dbReference>
<organism evidence="1">
    <name type="scientific">Strongyloides ratti</name>
    <name type="common">Parasitic roundworm</name>
    <dbReference type="NCBI Taxonomy" id="34506"/>
    <lineage>
        <taxon>Eukaryota</taxon>
        <taxon>Metazoa</taxon>
        <taxon>Ecdysozoa</taxon>
        <taxon>Nematoda</taxon>
        <taxon>Chromadorea</taxon>
        <taxon>Rhabditida</taxon>
        <taxon>Tylenchina</taxon>
        <taxon>Panagrolaimomorpha</taxon>
        <taxon>Strongyloidoidea</taxon>
        <taxon>Strongyloididae</taxon>
        <taxon>Strongyloides</taxon>
    </lineage>
</organism>
<evidence type="ECO:0008006" key="5">
    <source>
        <dbReference type="Google" id="ProtNLM"/>
    </source>
</evidence>
<proteinExistence type="predicted"/>
<dbReference type="RefSeq" id="XP_024504333.1">
    <property type="nucleotide sequence ID" value="XM_024650568.1"/>
</dbReference>
<reference evidence="1 2" key="1">
    <citation type="submission" date="2014-09" db="EMBL/GenBank/DDBJ databases">
        <authorList>
            <person name="Martin A.A."/>
        </authorList>
    </citation>
    <scope>NUCLEOTIDE SEQUENCE</scope>
    <source>
        <strain evidence="2">ED321</strain>
        <strain evidence="1">ED321 Heterogonic</strain>
    </source>
</reference>
<dbReference type="AlphaFoldDB" id="A0A090L5Y8"/>